<dbReference type="InterPro" id="IPR019194">
    <property type="entry name" value="Tscrpt_elong_fac_Eaf_N"/>
</dbReference>
<keyword evidence="4" id="KW-1185">Reference proteome</keyword>
<dbReference type="EMBL" id="JAVRRA010016899">
    <property type="protein sequence ID" value="KAK5201044.1"/>
    <property type="molecule type" value="Genomic_DNA"/>
</dbReference>
<evidence type="ECO:0000313" key="4">
    <source>
        <dbReference type="Proteomes" id="UP001357485"/>
    </source>
</evidence>
<reference evidence="3 4" key="1">
    <citation type="submission" date="2023-08" db="EMBL/GenBank/DDBJ databases">
        <title>Black Yeasts Isolated from many extreme environments.</title>
        <authorList>
            <person name="Coleine C."/>
            <person name="Stajich J.E."/>
            <person name="Selbmann L."/>
        </authorList>
    </citation>
    <scope>NUCLEOTIDE SEQUENCE [LARGE SCALE GENOMIC DNA]</scope>
    <source>
        <strain evidence="3 4">CCFEE 536</strain>
    </source>
</reference>
<feature type="non-terminal residue" evidence="3">
    <location>
        <position position="389"/>
    </location>
</feature>
<dbReference type="Proteomes" id="UP001357485">
    <property type="component" value="Unassembled WGS sequence"/>
</dbReference>
<feature type="domain" description="Transcription elongation factor Eaf N-terminal" evidence="2">
    <location>
        <begin position="17"/>
        <end position="113"/>
    </location>
</feature>
<sequence>MAAATTRSFDIHKQGIHNVRIGDSILNPSVSSRLTSVRYNHKPTTTTSDPVTTITPSTGGETLTLKDGDDVYVFTGDREDDTVHTVLLYDPDTQELVLERLDATHNFNLTSAPWEKDASKLAGQYPQLRNAGQDSKIPDAEDEGLFGDDQDEATDDASSDNEGSVPDPDNPFDYRHFLNNQAWAKASPDALTPAVSCVPTAQNTPAMPARRPQTASVQSHTPTPALPPRPKAKNQNRRQPAVRAPTSAAPTIRLDRRASTRPTDDIIMPTAVASDSEADADGEDDDDAGGLTLEFDTSRQRKKSLGLGLGAVSGPISLRSAANSQSPNPSPGLRNQVGAALSARLPARKAWGEGEVEVGFGDSPLDDQEGLDEADEGEEEDEEEDADAD</sequence>
<gene>
    <name evidence="3" type="ORF">LTR16_004023</name>
</gene>
<feature type="compositionally biased region" description="Acidic residues" evidence="1">
    <location>
        <begin position="140"/>
        <end position="159"/>
    </location>
</feature>
<evidence type="ECO:0000259" key="2">
    <source>
        <dbReference type="Pfam" id="PF09816"/>
    </source>
</evidence>
<feature type="compositionally biased region" description="Polar residues" evidence="1">
    <location>
        <begin position="213"/>
        <end position="222"/>
    </location>
</feature>
<evidence type="ECO:0000313" key="3">
    <source>
        <dbReference type="EMBL" id="KAK5201044.1"/>
    </source>
</evidence>
<accession>A0ABR0LNJ2</accession>
<evidence type="ECO:0000256" key="1">
    <source>
        <dbReference type="SAM" id="MobiDB-lite"/>
    </source>
</evidence>
<proteinExistence type="predicted"/>
<comment type="caution">
    <text evidence="3">The sequence shown here is derived from an EMBL/GenBank/DDBJ whole genome shotgun (WGS) entry which is preliminary data.</text>
</comment>
<feature type="compositionally biased region" description="Acidic residues" evidence="1">
    <location>
        <begin position="276"/>
        <end position="288"/>
    </location>
</feature>
<dbReference type="Pfam" id="PF09816">
    <property type="entry name" value="EAF"/>
    <property type="match status" value="1"/>
</dbReference>
<feature type="compositionally biased region" description="Acidic residues" evidence="1">
    <location>
        <begin position="364"/>
        <end position="389"/>
    </location>
</feature>
<organism evidence="3 4">
    <name type="scientific">Cryomyces antarcticus</name>
    <dbReference type="NCBI Taxonomy" id="329879"/>
    <lineage>
        <taxon>Eukaryota</taxon>
        <taxon>Fungi</taxon>
        <taxon>Dikarya</taxon>
        <taxon>Ascomycota</taxon>
        <taxon>Pezizomycotina</taxon>
        <taxon>Dothideomycetes</taxon>
        <taxon>Dothideomycetes incertae sedis</taxon>
        <taxon>Cryomyces</taxon>
    </lineage>
</organism>
<feature type="region of interest" description="Disordered" evidence="1">
    <location>
        <begin position="201"/>
        <end position="389"/>
    </location>
</feature>
<feature type="region of interest" description="Disordered" evidence="1">
    <location>
        <begin position="130"/>
        <end position="174"/>
    </location>
</feature>
<protein>
    <recommendedName>
        <fullName evidence="2">Transcription elongation factor Eaf N-terminal domain-containing protein</fullName>
    </recommendedName>
</protein>
<feature type="compositionally biased region" description="Basic and acidic residues" evidence="1">
    <location>
        <begin position="253"/>
        <end position="264"/>
    </location>
</feature>
<name>A0ABR0LNJ2_9PEZI</name>